<dbReference type="SMART" id="SM00267">
    <property type="entry name" value="GGDEF"/>
    <property type="match status" value="1"/>
</dbReference>
<comment type="caution">
    <text evidence="6">The sequence shown here is derived from an EMBL/GenBank/DDBJ whole genome shotgun (WGS) entry which is preliminary data.</text>
</comment>
<dbReference type="CDD" id="cd01949">
    <property type="entry name" value="GGDEF"/>
    <property type="match status" value="1"/>
</dbReference>
<feature type="transmembrane region" description="Helical" evidence="4">
    <location>
        <begin position="36"/>
        <end position="55"/>
    </location>
</feature>
<evidence type="ECO:0000259" key="5">
    <source>
        <dbReference type="PROSITE" id="PS50887"/>
    </source>
</evidence>
<sequence>MDNFFFLIALQSIFIYIMFAVVFFSLQLKDKDNQSLSYYSGYYIMLCAIWAVNVSMPAQNLFVSLIAAPFTFCLLYLGGLKRDNPAAKTHWIYAWVITATFIVTLDRFHPSYDLKLWVALFYYLPITLLIAKAAWQRQMANTGDKAYAITIMVLVFTSIVFFRHGSQVSSEFNINRYFLSLGSFAFGLALVLSYMQDAQQKLIDIAIKDPLSGLLNRRGFAEVSSRQLALLARNNQHMALIVIDIDHFKKINDRFGHGGGDEAIKELANILKQNTRKNDIIMRYGGEEFCLLLSDASESQGAMLAEKLRHAIEHASFNYQSHCIHFTASFGVISHSAKDLDIDASIALADKALYYAKQNGRNRVALASELNPSHSG</sequence>
<keyword evidence="4" id="KW-0812">Transmembrane</keyword>
<feature type="transmembrane region" description="Helical" evidence="4">
    <location>
        <begin position="6"/>
        <end position="24"/>
    </location>
</feature>
<protein>
    <recommendedName>
        <fullName evidence="2">diguanylate cyclase</fullName>
        <ecNumber evidence="2">2.7.7.65</ecNumber>
    </recommendedName>
</protein>
<dbReference type="OrthoDB" id="9812260at2"/>
<dbReference type="Pfam" id="PF00990">
    <property type="entry name" value="GGDEF"/>
    <property type="match status" value="1"/>
</dbReference>
<organism evidence="6 7">
    <name type="scientific">Motilimonas pumila</name>
    <dbReference type="NCBI Taxonomy" id="2303987"/>
    <lineage>
        <taxon>Bacteria</taxon>
        <taxon>Pseudomonadati</taxon>
        <taxon>Pseudomonadota</taxon>
        <taxon>Gammaproteobacteria</taxon>
        <taxon>Alteromonadales</taxon>
        <taxon>Alteromonadales genera incertae sedis</taxon>
        <taxon>Motilimonas</taxon>
    </lineage>
</organism>
<evidence type="ECO:0000256" key="1">
    <source>
        <dbReference type="ARBA" id="ARBA00001946"/>
    </source>
</evidence>
<name>A0A418YK28_9GAMM</name>
<comment type="cofactor">
    <cofactor evidence="1">
        <name>Mg(2+)</name>
        <dbReference type="ChEBI" id="CHEBI:18420"/>
    </cofactor>
</comment>
<dbReference type="FunFam" id="3.30.70.270:FF:000001">
    <property type="entry name" value="Diguanylate cyclase domain protein"/>
    <property type="match status" value="1"/>
</dbReference>
<evidence type="ECO:0000313" key="7">
    <source>
        <dbReference type="Proteomes" id="UP000283255"/>
    </source>
</evidence>
<feature type="transmembrane region" description="Helical" evidence="4">
    <location>
        <begin position="114"/>
        <end position="135"/>
    </location>
</feature>
<accession>A0A418YK28</accession>
<dbReference type="PROSITE" id="PS50887">
    <property type="entry name" value="GGDEF"/>
    <property type="match status" value="1"/>
</dbReference>
<dbReference type="AlphaFoldDB" id="A0A418YK28"/>
<dbReference type="Proteomes" id="UP000283255">
    <property type="component" value="Unassembled WGS sequence"/>
</dbReference>
<keyword evidence="4" id="KW-1133">Transmembrane helix</keyword>
<dbReference type="InterPro" id="IPR043128">
    <property type="entry name" value="Rev_trsase/Diguanyl_cyclase"/>
</dbReference>
<reference evidence="6 7" key="1">
    <citation type="submission" date="2018-09" db="EMBL/GenBank/DDBJ databases">
        <authorList>
            <person name="Wang F."/>
        </authorList>
    </citation>
    <scope>NUCLEOTIDE SEQUENCE [LARGE SCALE GENOMIC DNA]</scope>
    <source>
        <strain evidence="6 7">PLHSC7-2</strain>
    </source>
</reference>
<feature type="transmembrane region" description="Helical" evidence="4">
    <location>
        <begin position="147"/>
        <end position="165"/>
    </location>
</feature>
<feature type="transmembrane region" description="Helical" evidence="4">
    <location>
        <begin position="177"/>
        <end position="195"/>
    </location>
</feature>
<dbReference type="PANTHER" id="PTHR45138">
    <property type="entry name" value="REGULATORY COMPONENTS OF SENSORY TRANSDUCTION SYSTEM"/>
    <property type="match status" value="1"/>
</dbReference>
<evidence type="ECO:0000256" key="3">
    <source>
        <dbReference type="ARBA" id="ARBA00034247"/>
    </source>
</evidence>
<dbReference type="InterPro" id="IPR050469">
    <property type="entry name" value="Diguanylate_Cyclase"/>
</dbReference>
<dbReference type="EC" id="2.7.7.65" evidence="2"/>
<keyword evidence="4" id="KW-0472">Membrane</keyword>
<feature type="domain" description="GGDEF" evidence="5">
    <location>
        <begin position="236"/>
        <end position="369"/>
    </location>
</feature>
<evidence type="ECO:0000256" key="4">
    <source>
        <dbReference type="SAM" id="Phobius"/>
    </source>
</evidence>
<dbReference type="InterPro" id="IPR029787">
    <property type="entry name" value="Nucleotide_cyclase"/>
</dbReference>
<proteinExistence type="predicted"/>
<gene>
    <name evidence="6" type="ORF">D1Z90_00865</name>
</gene>
<dbReference type="PANTHER" id="PTHR45138:SF9">
    <property type="entry name" value="DIGUANYLATE CYCLASE DGCM-RELATED"/>
    <property type="match status" value="1"/>
</dbReference>
<evidence type="ECO:0000256" key="2">
    <source>
        <dbReference type="ARBA" id="ARBA00012528"/>
    </source>
</evidence>
<dbReference type="InterPro" id="IPR000160">
    <property type="entry name" value="GGDEF_dom"/>
</dbReference>
<feature type="transmembrane region" description="Helical" evidence="4">
    <location>
        <begin position="61"/>
        <end position="79"/>
    </location>
</feature>
<dbReference type="GO" id="GO:0052621">
    <property type="term" value="F:diguanylate cyclase activity"/>
    <property type="evidence" value="ECO:0007669"/>
    <property type="project" value="UniProtKB-EC"/>
</dbReference>
<dbReference type="EMBL" id="QZCH01000001">
    <property type="protein sequence ID" value="RJG51316.1"/>
    <property type="molecule type" value="Genomic_DNA"/>
</dbReference>
<feature type="transmembrane region" description="Helical" evidence="4">
    <location>
        <begin position="91"/>
        <end position="108"/>
    </location>
</feature>
<keyword evidence="7" id="KW-1185">Reference proteome</keyword>
<evidence type="ECO:0000313" key="6">
    <source>
        <dbReference type="EMBL" id="RJG51316.1"/>
    </source>
</evidence>
<dbReference type="NCBIfam" id="TIGR00254">
    <property type="entry name" value="GGDEF"/>
    <property type="match status" value="1"/>
</dbReference>
<dbReference type="RefSeq" id="WP_119908863.1">
    <property type="nucleotide sequence ID" value="NZ_QZCH01000001.1"/>
</dbReference>
<dbReference type="Gene3D" id="3.30.70.270">
    <property type="match status" value="1"/>
</dbReference>
<comment type="catalytic activity">
    <reaction evidence="3">
        <text>2 GTP = 3',3'-c-di-GMP + 2 diphosphate</text>
        <dbReference type="Rhea" id="RHEA:24898"/>
        <dbReference type="ChEBI" id="CHEBI:33019"/>
        <dbReference type="ChEBI" id="CHEBI:37565"/>
        <dbReference type="ChEBI" id="CHEBI:58805"/>
        <dbReference type="EC" id="2.7.7.65"/>
    </reaction>
</comment>
<reference evidence="6 7" key="2">
    <citation type="submission" date="2019-01" db="EMBL/GenBank/DDBJ databases">
        <title>Motilimonas pumilus sp. nov., isolated from the gut of sea cucumber (Apostichopus japonicus).</title>
        <authorList>
            <person name="Wang F.-Q."/>
            <person name="Ren L.-H."/>
            <person name="Lin Y.-W."/>
            <person name="Sun G.-H."/>
            <person name="Du Z.-J."/>
            <person name="Zhao J.-X."/>
            <person name="Liu X.-J."/>
            <person name="Liu L.-J."/>
        </authorList>
    </citation>
    <scope>NUCLEOTIDE SEQUENCE [LARGE SCALE GENOMIC DNA]</scope>
    <source>
        <strain evidence="6 7">PLHSC7-2</strain>
    </source>
</reference>
<dbReference type="SUPFAM" id="SSF55073">
    <property type="entry name" value="Nucleotide cyclase"/>
    <property type="match status" value="1"/>
</dbReference>